<feature type="compositionally biased region" description="Polar residues" evidence="6">
    <location>
        <begin position="11"/>
        <end position="26"/>
    </location>
</feature>
<keyword evidence="1" id="KW-1003">Cell membrane</keyword>
<dbReference type="AlphaFoldDB" id="A0A6P1TTQ0"/>
<keyword evidence="4" id="KW-0564">Palmitate</keyword>
<evidence type="ECO:0000313" key="8">
    <source>
        <dbReference type="Proteomes" id="UP000464314"/>
    </source>
</evidence>
<keyword evidence="3" id="KW-0472">Membrane</keyword>
<dbReference type="KEGG" id="anr:Ana3638_07455"/>
<evidence type="ECO:0000256" key="4">
    <source>
        <dbReference type="ARBA" id="ARBA00023139"/>
    </source>
</evidence>
<dbReference type="Proteomes" id="UP000464314">
    <property type="component" value="Chromosome"/>
</dbReference>
<dbReference type="Gene3D" id="3.40.190.10">
    <property type="entry name" value="Periplasmic binding protein-like II"/>
    <property type="match status" value="2"/>
</dbReference>
<proteinExistence type="predicted"/>
<sequence>MSLLAGCSGPSKETNTNGDAASGTQKESTESSEAGGGGEFSYPMTSGKTLTYWTGLNGNVSANFSNLGDTPFAKAWMEQTGVQIEFQHPPAGQDQEQFSLLLADGNLPDMIEYPWMTYPGGPEKAISDNAIIPLNDVFEKYCPNLMAYLKANPDIDKMIKTDDGNYYVFPFIRGDESLCNTIGLMLRQDWLKELNLEVPTTIEEWHTVLTKFKEEKGATSPFTFEYTMPVLTEENPFAYAYNTSKTFYLNSDGKVHFGAVEDGYKQFLTTFAQWYKEGLIDQDLATLGKDQVSAEMTNGSSGATIGWAGSTMGVLIAAATATDPNYMLQAAPVPTLKKGDFPEMGQIENRYPNQGGVAITTSCKDIETAARLLDYAYSDTGHMLFNFGVEGESYTMVDGYPTYTDKVMKNADGWPLAQSLSAYIRGNYNGPFVQDKRYLEQYYTIDTQKEANPIWGKHNGKAHKIPPITPTSEESQEMSVIMNEINTYRDEMALKFIFGEESLDKFDDYVKTIEGMGLDRALEIENAALERYNSR</sequence>
<name>A0A6P1TTQ0_9FIRM</name>
<accession>A0A6P1TTQ0</accession>
<dbReference type="PANTHER" id="PTHR43649">
    <property type="entry name" value="ARABINOSE-BINDING PROTEIN-RELATED"/>
    <property type="match status" value="1"/>
</dbReference>
<dbReference type="PANTHER" id="PTHR43649:SF33">
    <property type="entry name" value="POLYGALACTURONAN_RHAMNOGALACTURONAN-BINDING PROTEIN YTCQ"/>
    <property type="match status" value="1"/>
</dbReference>
<organism evidence="7 8">
    <name type="scientific">Anaerocolumna sedimenticola</name>
    <dbReference type="NCBI Taxonomy" id="2696063"/>
    <lineage>
        <taxon>Bacteria</taxon>
        <taxon>Bacillati</taxon>
        <taxon>Bacillota</taxon>
        <taxon>Clostridia</taxon>
        <taxon>Lachnospirales</taxon>
        <taxon>Lachnospiraceae</taxon>
        <taxon>Anaerocolumna</taxon>
    </lineage>
</organism>
<gene>
    <name evidence="7" type="ORF">Ana3638_07455</name>
</gene>
<dbReference type="Pfam" id="PF13416">
    <property type="entry name" value="SBP_bac_8"/>
    <property type="match status" value="1"/>
</dbReference>
<protein>
    <submittedName>
        <fullName evidence="7">Extracellular solute-binding protein</fullName>
    </submittedName>
</protein>
<reference evidence="7 8" key="1">
    <citation type="submission" date="2020-01" db="EMBL/GenBank/DDBJ databases">
        <title>Genome analysis of Anaerocolumna sp. CBA3638.</title>
        <authorList>
            <person name="Kim J."/>
            <person name="Roh S.W."/>
        </authorList>
    </citation>
    <scope>NUCLEOTIDE SEQUENCE [LARGE SCALE GENOMIC DNA]</scope>
    <source>
        <strain evidence="7 8">CBA3638</strain>
    </source>
</reference>
<keyword evidence="2" id="KW-0732">Signal</keyword>
<keyword evidence="5" id="KW-0449">Lipoprotein</keyword>
<feature type="region of interest" description="Disordered" evidence="6">
    <location>
        <begin position="1"/>
        <end position="42"/>
    </location>
</feature>
<dbReference type="EMBL" id="CP048000">
    <property type="protein sequence ID" value="QHQ63672.1"/>
    <property type="molecule type" value="Genomic_DNA"/>
</dbReference>
<dbReference type="InterPro" id="IPR050490">
    <property type="entry name" value="Bact_solute-bd_prot1"/>
</dbReference>
<dbReference type="InterPro" id="IPR006059">
    <property type="entry name" value="SBP"/>
</dbReference>
<keyword evidence="8" id="KW-1185">Reference proteome</keyword>
<evidence type="ECO:0000256" key="6">
    <source>
        <dbReference type="SAM" id="MobiDB-lite"/>
    </source>
</evidence>
<evidence type="ECO:0000256" key="1">
    <source>
        <dbReference type="ARBA" id="ARBA00022475"/>
    </source>
</evidence>
<evidence type="ECO:0000313" key="7">
    <source>
        <dbReference type="EMBL" id="QHQ63672.1"/>
    </source>
</evidence>
<dbReference type="SUPFAM" id="SSF53850">
    <property type="entry name" value="Periplasmic binding protein-like II"/>
    <property type="match status" value="1"/>
</dbReference>
<evidence type="ECO:0000256" key="5">
    <source>
        <dbReference type="ARBA" id="ARBA00023288"/>
    </source>
</evidence>
<evidence type="ECO:0000256" key="2">
    <source>
        <dbReference type="ARBA" id="ARBA00022729"/>
    </source>
</evidence>
<evidence type="ECO:0000256" key="3">
    <source>
        <dbReference type="ARBA" id="ARBA00023136"/>
    </source>
</evidence>